<feature type="domain" description="SH3" evidence="10">
    <location>
        <begin position="525"/>
        <end position="584"/>
    </location>
</feature>
<dbReference type="RefSeq" id="XP_022256645.1">
    <property type="nucleotide sequence ID" value="XM_022400937.1"/>
</dbReference>
<feature type="region of interest" description="Disordered" evidence="9">
    <location>
        <begin position="66"/>
        <end position="91"/>
    </location>
</feature>
<comment type="catalytic activity">
    <reaction evidence="1">
        <text>S-ubiquitinyl-[E2 ubiquitin-conjugating enzyme]-L-cysteine + [acceptor protein]-L-lysine = [E2 ubiquitin-conjugating enzyme]-L-cysteine + N(6)-ubiquitinyl-[acceptor protein]-L-lysine.</text>
        <dbReference type="EC" id="2.3.2.27"/>
    </reaction>
</comment>
<evidence type="ECO:0000313" key="11">
    <source>
        <dbReference type="Proteomes" id="UP000694941"/>
    </source>
</evidence>
<feature type="compositionally biased region" description="Polar residues" evidence="9">
    <location>
        <begin position="1"/>
        <end position="10"/>
    </location>
</feature>
<comment type="pathway">
    <text evidence="2">Protein modification; protein ubiquitination.</text>
</comment>
<dbReference type="SUPFAM" id="SSF50044">
    <property type="entry name" value="SH3-domain"/>
    <property type="match status" value="2"/>
</dbReference>
<dbReference type="InterPro" id="IPR035816">
    <property type="entry name" value="SH3RF1/SH3RF3_SH3_4"/>
</dbReference>
<evidence type="ECO:0000313" key="12">
    <source>
        <dbReference type="RefSeq" id="XP_022256645.1"/>
    </source>
</evidence>
<dbReference type="PANTHER" id="PTHR14167">
    <property type="entry name" value="SH3 DOMAIN-CONTAINING"/>
    <property type="match status" value="1"/>
</dbReference>
<feature type="non-terminal residue" evidence="12">
    <location>
        <position position="1"/>
    </location>
</feature>
<feature type="region of interest" description="Disordered" evidence="9">
    <location>
        <begin position="105"/>
        <end position="132"/>
    </location>
</feature>
<dbReference type="InterPro" id="IPR001452">
    <property type="entry name" value="SH3_domain"/>
</dbReference>
<dbReference type="GeneID" id="111089112"/>
<evidence type="ECO:0000256" key="1">
    <source>
        <dbReference type="ARBA" id="ARBA00000900"/>
    </source>
</evidence>
<evidence type="ECO:0000256" key="4">
    <source>
        <dbReference type="ARBA" id="ARBA00022443"/>
    </source>
</evidence>
<evidence type="ECO:0000256" key="9">
    <source>
        <dbReference type="SAM" id="MobiDB-lite"/>
    </source>
</evidence>
<dbReference type="InterPro" id="IPR036028">
    <property type="entry name" value="SH3-like_dom_sf"/>
</dbReference>
<dbReference type="SMART" id="SM00326">
    <property type="entry name" value="SH3"/>
    <property type="match status" value="2"/>
</dbReference>
<dbReference type="PROSITE" id="PS50002">
    <property type="entry name" value="SH3"/>
    <property type="match status" value="2"/>
</dbReference>
<dbReference type="Pfam" id="PF14604">
    <property type="entry name" value="SH3_9"/>
    <property type="match status" value="2"/>
</dbReference>
<dbReference type="InterPro" id="IPR050384">
    <property type="entry name" value="Endophilin_SH3RF"/>
</dbReference>
<dbReference type="PANTHER" id="PTHR14167:SF51">
    <property type="entry name" value="RING-TYPE E3 UBIQUITIN TRANSFERASE"/>
    <property type="match status" value="1"/>
</dbReference>
<evidence type="ECO:0000256" key="2">
    <source>
        <dbReference type="ARBA" id="ARBA00004906"/>
    </source>
</evidence>
<sequence length="584" mass="63378">TRTFAFVNQESLSGPSTTPSPASSSPSPSTPCSSSSASISPPTQSQYAASVTIGLLGSVHVAPISSPLDRSSSHHREKRHSLSALSQRSLQSRGMYRHSMEVLGCNNGVGESHDLDVQGSRAPPSSPLAASPTVTTNAVNQLQELAVGKIHNLSIVGKDEDDNILQKPQEQNLINKNHDSINTNTYDSVPEFYFAMYSYKPQKDDELELRKNDIYTVSEKCQDGWYKGTSLRTGRSGVFPGNYIQNFQPSVIQVQFQQASSSVANIRSAAVHPTLSHPTSSVFSYPVHCTSDPTLMLDNEISPPPQHVPGSSSSFLPSYNVSARSPGTSPVLFARPQGMSVFSGPTVWTSYPAITLAASYPLTSGLYSQTTSVTTFPNSSSNGSLDQIWVSAQDMRGNMNPSHSTGTLHMTSNAIPPVTSLANGGLPINGKAEKQSRGEFAFHLHPYATYGNLYKMINEQPFFSLPVVKELPVVLMTDNCPQSGSCPSEVLQVKQVSHKKTSSLDSTNLVSIPKPCSRAKQPAPLVQERFRCIVPYPPNSEYELELKIGDVVYVHKKRDDGWYKGTLQRTGRVGLFPASFVESF</sequence>
<keyword evidence="7" id="KW-0833">Ubl conjugation pathway</keyword>
<dbReference type="Gene3D" id="2.30.30.40">
    <property type="entry name" value="SH3 Domains"/>
    <property type="match status" value="2"/>
</dbReference>
<dbReference type="CDD" id="cd11783">
    <property type="entry name" value="SH3_SH3RF_3"/>
    <property type="match status" value="1"/>
</dbReference>
<feature type="compositionally biased region" description="Low complexity" evidence="9">
    <location>
        <begin position="11"/>
        <end position="43"/>
    </location>
</feature>
<feature type="compositionally biased region" description="Low complexity" evidence="9">
    <location>
        <begin position="120"/>
        <end position="132"/>
    </location>
</feature>
<dbReference type="EC" id="2.3.2.27" evidence="3"/>
<evidence type="ECO:0000256" key="3">
    <source>
        <dbReference type="ARBA" id="ARBA00012483"/>
    </source>
</evidence>
<keyword evidence="4 8" id="KW-0728">SH3 domain</keyword>
<proteinExistence type="predicted"/>
<evidence type="ECO:0000256" key="8">
    <source>
        <dbReference type="PROSITE-ProRule" id="PRU00192"/>
    </source>
</evidence>
<evidence type="ECO:0000256" key="6">
    <source>
        <dbReference type="ARBA" id="ARBA00022737"/>
    </source>
</evidence>
<gene>
    <name evidence="12" type="primary">LOC111089112</name>
</gene>
<protein>
    <recommendedName>
        <fullName evidence="3">RING-type E3 ubiquitin transferase</fullName>
        <ecNumber evidence="3">2.3.2.27</ecNumber>
    </recommendedName>
</protein>
<name>A0ABM1TL89_LIMPO</name>
<feature type="domain" description="SH3" evidence="10">
    <location>
        <begin position="188"/>
        <end position="249"/>
    </location>
</feature>
<evidence type="ECO:0000256" key="7">
    <source>
        <dbReference type="ARBA" id="ARBA00022786"/>
    </source>
</evidence>
<feature type="region of interest" description="Disordered" evidence="9">
    <location>
        <begin position="1"/>
        <end position="43"/>
    </location>
</feature>
<reference evidence="12" key="1">
    <citation type="submission" date="2025-08" db="UniProtKB">
        <authorList>
            <consortium name="RefSeq"/>
        </authorList>
    </citation>
    <scope>IDENTIFICATION</scope>
    <source>
        <tissue evidence="12">Muscle</tissue>
    </source>
</reference>
<evidence type="ECO:0000259" key="10">
    <source>
        <dbReference type="PROSITE" id="PS50002"/>
    </source>
</evidence>
<dbReference type="Proteomes" id="UP000694941">
    <property type="component" value="Unplaced"/>
</dbReference>
<feature type="compositionally biased region" description="Low complexity" evidence="9">
    <location>
        <begin position="82"/>
        <end position="91"/>
    </location>
</feature>
<keyword evidence="6" id="KW-0677">Repeat</keyword>
<keyword evidence="5" id="KW-0808">Transferase</keyword>
<organism evidence="11 12">
    <name type="scientific">Limulus polyphemus</name>
    <name type="common">Atlantic horseshoe crab</name>
    <dbReference type="NCBI Taxonomy" id="6850"/>
    <lineage>
        <taxon>Eukaryota</taxon>
        <taxon>Metazoa</taxon>
        <taxon>Ecdysozoa</taxon>
        <taxon>Arthropoda</taxon>
        <taxon>Chelicerata</taxon>
        <taxon>Merostomata</taxon>
        <taxon>Xiphosura</taxon>
        <taxon>Limulidae</taxon>
        <taxon>Limulus</taxon>
    </lineage>
</organism>
<accession>A0ABM1TL89</accession>
<dbReference type="CDD" id="cd11785">
    <property type="entry name" value="SH3_SH3RF_C"/>
    <property type="match status" value="1"/>
</dbReference>
<dbReference type="PRINTS" id="PR00452">
    <property type="entry name" value="SH3DOMAIN"/>
</dbReference>
<keyword evidence="11" id="KW-1185">Reference proteome</keyword>
<evidence type="ECO:0000256" key="5">
    <source>
        <dbReference type="ARBA" id="ARBA00022679"/>
    </source>
</evidence>